<gene>
    <name evidence="1" type="ORF">FHS27_003765</name>
</gene>
<accession>A0A7W5H732</accession>
<dbReference type="InterPro" id="IPR051698">
    <property type="entry name" value="Transposase_11-like"/>
</dbReference>
<name>A0A7W5H732_9BACT</name>
<reference evidence="1 2" key="1">
    <citation type="submission" date="2020-08" db="EMBL/GenBank/DDBJ databases">
        <title>Genomic Encyclopedia of Type Strains, Phase III (KMG-III): the genomes of soil and plant-associated and newly described type strains.</title>
        <authorList>
            <person name="Whitman W."/>
        </authorList>
    </citation>
    <scope>NUCLEOTIDE SEQUENCE [LARGE SCALE GENOMIC DNA]</scope>
    <source>
        <strain evidence="1 2">CECT 8075</strain>
    </source>
</reference>
<protein>
    <recommendedName>
        <fullName evidence="3">Transposase</fullName>
    </recommendedName>
</protein>
<evidence type="ECO:0000313" key="1">
    <source>
        <dbReference type="EMBL" id="MBB3207938.1"/>
    </source>
</evidence>
<evidence type="ECO:0000313" key="2">
    <source>
        <dbReference type="Proteomes" id="UP000536179"/>
    </source>
</evidence>
<dbReference type="EMBL" id="JACHXU010000013">
    <property type="protein sequence ID" value="MBB3207938.1"/>
    <property type="molecule type" value="Genomic_DNA"/>
</dbReference>
<sequence>MDRSASLIGKLENVTDSRNGVPAYPLANAQFMAIGAAIAGFANITKNWFAVFPDMSAGVLSHDRFNAIVNAIKPEESDPMLLAWLTELHTITAAPVIAADGNTLRRSHESQLQFGERRSGHSHDQCVGYGQSFHGWTNALRHDEQRDHRVPNFSKSSGFPEV</sequence>
<keyword evidence="2" id="KW-1185">Reference proteome</keyword>
<evidence type="ECO:0008006" key="3">
    <source>
        <dbReference type="Google" id="ProtNLM"/>
    </source>
</evidence>
<dbReference type="PANTHER" id="PTHR30298">
    <property type="entry name" value="H REPEAT-ASSOCIATED PREDICTED TRANSPOSASE"/>
    <property type="match status" value="1"/>
</dbReference>
<dbReference type="RefSeq" id="WP_184306203.1">
    <property type="nucleotide sequence ID" value="NZ_JACHXU010000013.1"/>
</dbReference>
<dbReference type="Proteomes" id="UP000536179">
    <property type="component" value="Unassembled WGS sequence"/>
</dbReference>
<organism evidence="1 2">
    <name type="scientific">Aporhodopirellula rubra</name>
    <dbReference type="NCBI Taxonomy" id="980271"/>
    <lineage>
        <taxon>Bacteria</taxon>
        <taxon>Pseudomonadati</taxon>
        <taxon>Planctomycetota</taxon>
        <taxon>Planctomycetia</taxon>
        <taxon>Pirellulales</taxon>
        <taxon>Pirellulaceae</taxon>
        <taxon>Aporhodopirellula</taxon>
    </lineage>
</organism>
<dbReference type="PANTHER" id="PTHR30298:SF0">
    <property type="entry name" value="PROTEIN YBFL-RELATED"/>
    <property type="match status" value="1"/>
</dbReference>
<proteinExistence type="predicted"/>
<dbReference type="AlphaFoldDB" id="A0A7W5H732"/>
<comment type="caution">
    <text evidence="1">The sequence shown here is derived from an EMBL/GenBank/DDBJ whole genome shotgun (WGS) entry which is preliminary data.</text>
</comment>